<evidence type="ECO:0000313" key="3">
    <source>
        <dbReference type="Proteomes" id="UP000683925"/>
    </source>
</evidence>
<organism evidence="2 3">
    <name type="scientific">Paramecium octaurelia</name>
    <dbReference type="NCBI Taxonomy" id="43137"/>
    <lineage>
        <taxon>Eukaryota</taxon>
        <taxon>Sar</taxon>
        <taxon>Alveolata</taxon>
        <taxon>Ciliophora</taxon>
        <taxon>Intramacronucleata</taxon>
        <taxon>Oligohymenophorea</taxon>
        <taxon>Peniculida</taxon>
        <taxon>Parameciidae</taxon>
        <taxon>Paramecium</taxon>
    </lineage>
</organism>
<dbReference type="OrthoDB" id="300442at2759"/>
<keyword evidence="3" id="KW-1185">Reference proteome</keyword>
<dbReference type="AlphaFoldDB" id="A0A8S1WVI9"/>
<feature type="domain" description="Rad60/SUMO-like" evidence="1">
    <location>
        <begin position="24"/>
        <end position="94"/>
    </location>
</feature>
<name>A0A8S1WVI9_PAROT</name>
<gene>
    <name evidence="2" type="ORF">POCTA_138.1.T1040108</name>
</gene>
<sequence>MKQNITSNTNSNADSNPIPMFAHIILVYQEKKKIYNVEVDLNLQVKDLIMEFLPVLLPGDQQQVVLQLNKQTLEPKNKLKDYDIKKGTELQILLTTLGGKQSDL</sequence>
<reference evidence="2" key="1">
    <citation type="submission" date="2021-01" db="EMBL/GenBank/DDBJ databases">
        <authorList>
            <consortium name="Genoscope - CEA"/>
            <person name="William W."/>
        </authorList>
    </citation>
    <scope>NUCLEOTIDE SEQUENCE</scope>
</reference>
<dbReference type="Proteomes" id="UP000683925">
    <property type="component" value="Unassembled WGS sequence"/>
</dbReference>
<proteinExistence type="predicted"/>
<dbReference type="EMBL" id="CAJJDP010000104">
    <property type="protein sequence ID" value="CAD8193362.1"/>
    <property type="molecule type" value="Genomic_DNA"/>
</dbReference>
<dbReference type="CDD" id="cd17039">
    <property type="entry name" value="Ubl_ubiquitin_like"/>
    <property type="match status" value="1"/>
</dbReference>
<dbReference type="InterPro" id="IPR022617">
    <property type="entry name" value="Rad60/SUMO-like_dom"/>
</dbReference>
<evidence type="ECO:0000313" key="2">
    <source>
        <dbReference type="EMBL" id="CAD8193362.1"/>
    </source>
</evidence>
<dbReference type="Pfam" id="PF11976">
    <property type="entry name" value="Rad60-SLD"/>
    <property type="match status" value="1"/>
</dbReference>
<evidence type="ECO:0000259" key="1">
    <source>
        <dbReference type="Pfam" id="PF11976"/>
    </source>
</evidence>
<accession>A0A8S1WVI9</accession>
<comment type="caution">
    <text evidence="2">The sequence shown here is derived from an EMBL/GenBank/DDBJ whole genome shotgun (WGS) entry which is preliminary data.</text>
</comment>
<protein>
    <recommendedName>
        <fullName evidence="1">Rad60/SUMO-like domain-containing protein</fullName>
    </recommendedName>
</protein>